<dbReference type="GO" id="GO:0140662">
    <property type="term" value="F:ATP-dependent protein folding chaperone"/>
    <property type="evidence" value="ECO:0007669"/>
    <property type="project" value="InterPro"/>
</dbReference>
<dbReference type="InterPro" id="IPR036890">
    <property type="entry name" value="HATPase_C_sf"/>
</dbReference>
<feature type="binding site" evidence="14">
    <location>
        <position position="69"/>
    </location>
    <ligand>
        <name>ATP</name>
        <dbReference type="ChEBI" id="CHEBI:30616"/>
    </ligand>
</feature>
<dbReference type="GO" id="GO:0016887">
    <property type="term" value="F:ATP hydrolysis activity"/>
    <property type="evidence" value="ECO:0007669"/>
    <property type="project" value="InterPro"/>
</dbReference>
<feature type="non-terminal residue" evidence="16">
    <location>
        <position position="1"/>
    </location>
</feature>
<evidence type="ECO:0000256" key="12">
    <source>
        <dbReference type="ARBA" id="ARBA00042650"/>
    </source>
</evidence>
<dbReference type="Gene3D" id="3.40.50.11260">
    <property type="match status" value="1"/>
</dbReference>
<dbReference type="HAMAP" id="MF_00505">
    <property type="entry name" value="HSP90"/>
    <property type="match status" value="1"/>
</dbReference>
<dbReference type="SUPFAM" id="SSF110942">
    <property type="entry name" value="HSP90 C-terminal domain"/>
    <property type="match status" value="1"/>
</dbReference>
<feature type="binding site" evidence="14">
    <location>
        <position position="111"/>
    </location>
    <ligand>
        <name>ATP</name>
        <dbReference type="ChEBI" id="CHEBI:30616"/>
    </ligand>
</feature>
<dbReference type="NCBIfam" id="NF003555">
    <property type="entry name" value="PRK05218.1"/>
    <property type="match status" value="1"/>
</dbReference>
<feature type="binding site" evidence="14">
    <location>
        <position position="124"/>
    </location>
    <ligand>
        <name>ATP</name>
        <dbReference type="ChEBI" id="CHEBI:30616"/>
    </ligand>
</feature>
<evidence type="ECO:0000256" key="7">
    <source>
        <dbReference type="ARBA" id="ARBA00022840"/>
    </source>
</evidence>
<evidence type="ECO:0000256" key="13">
    <source>
        <dbReference type="ARBA" id="ARBA00048778"/>
    </source>
</evidence>
<dbReference type="InterPro" id="IPR037196">
    <property type="entry name" value="HSP90_C"/>
</dbReference>
<dbReference type="InterPro" id="IPR001404">
    <property type="entry name" value="Hsp90_fam"/>
</dbReference>
<dbReference type="GO" id="GO:0005524">
    <property type="term" value="F:ATP binding"/>
    <property type="evidence" value="ECO:0007669"/>
    <property type="project" value="UniProtKB-KW"/>
</dbReference>
<dbReference type="GO" id="GO:0051082">
    <property type="term" value="F:unfolded protein binding"/>
    <property type="evidence" value="ECO:0007669"/>
    <property type="project" value="InterPro"/>
</dbReference>
<keyword evidence="17" id="KW-1185">Reference proteome</keyword>
<dbReference type="SMART" id="SM00387">
    <property type="entry name" value="HATPase_c"/>
    <property type="match status" value="1"/>
</dbReference>
<keyword evidence="8" id="KW-0703">Sarcoplasmic reticulum</keyword>
<feature type="binding site" evidence="14">
    <location>
        <position position="207"/>
    </location>
    <ligand>
        <name>ATP</name>
        <dbReference type="ChEBI" id="CHEBI:30616"/>
    </ligand>
</feature>
<dbReference type="PROSITE" id="PS00298">
    <property type="entry name" value="HSP90"/>
    <property type="match status" value="1"/>
</dbReference>
<dbReference type="PIRSF" id="PIRSF002583">
    <property type="entry name" value="Hsp90"/>
    <property type="match status" value="1"/>
</dbReference>
<keyword evidence="4" id="KW-0732">Signal</keyword>
<dbReference type="InterPro" id="IPR019805">
    <property type="entry name" value="Heat_shock_protein_90_CS"/>
</dbReference>
<keyword evidence="10" id="KW-0143">Chaperone</keyword>
<dbReference type="SUPFAM" id="SSF55874">
    <property type="entry name" value="ATPase domain of HSP90 chaperone/DNA topoisomerase II/histidine kinase"/>
    <property type="match status" value="1"/>
</dbReference>
<feature type="binding site" evidence="14">
    <location>
        <begin position="131"/>
        <end position="132"/>
    </location>
    <ligand>
        <name>ATP</name>
        <dbReference type="ChEBI" id="CHEBI:30616"/>
    </ligand>
</feature>
<evidence type="ECO:0000313" key="17">
    <source>
        <dbReference type="Proteomes" id="UP000296049"/>
    </source>
</evidence>
<dbReference type="InterPro" id="IPR020575">
    <property type="entry name" value="Hsp90_N"/>
</dbReference>
<organism evidence="16 17">
    <name type="scientific">Anas platyrhynchos</name>
    <name type="common">Mallard</name>
    <name type="synonym">Anas boschas</name>
    <dbReference type="NCBI Taxonomy" id="8839"/>
    <lineage>
        <taxon>Eukaryota</taxon>
        <taxon>Metazoa</taxon>
        <taxon>Chordata</taxon>
        <taxon>Craniata</taxon>
        <taxon>Vertebrata</taxon>
        <taxon>Euteleostomi</taxon>
        <taxon>Archelosauria</taxon>
        <taxon>Archosauria</taxon>
        <taxon>Dinosauria</taxon>
        <taxon>Saurischia</taxon>
        <taxon>Theropoda</taxon>
        <taxon>Coelurosauria</taxon>
        <taxon>Aves</taxon>
        <taxon>Neognathae</taxon>
        <taxon>Galloanserae</taxon>
        <taxon>Anseriformes</taxon>
        <taxon>Anatidae</taxon>
        <taxon>Anatinae</taxon>
        <taxon>Anas</taxon>
    </lineage>
</organism>
<dbReference type="InterPro" id="IPR020568">
    <property type="entry name" value="Ribosomal_Su5_D2-typ_SF"/>
</dbReference>
<dbReference type="GO" id="GO:0033018">
    <property type="term" value="C:sarcoplasmic reticulum lumen"/>
    <property type="evidence" value="ECO:0007669"/>
    <property type="project" value="UniProtKB-SubCell"/>
</dbReference>
<dbReference type="SUPFAM" id="SSF54211">
    <property type="entry name" value="Ribosomal protein S5 domain 2-like"/>
    <property type="match status" value="1"/>
</dbReference>
<dbReference type="PRINTS" id="PR00775">
    <property type="entry name" value="HEATSHOCK90"/>
</dbReference>
<evidence type="ECO:0000259" key="15">
    <source>
        <dbReference type="SMART" id="SM00387"/>
    </source>
</evidence>
<dbReference type="Pfam" id="PF13589">
    <property type="entry name" value="HATPase_c_3"/>
    <property type="match status" value="1"/>
</dbReference>
<evidence type="ECO:0000256" key="5">
    <source>
        <dbReference type="ARBA" id="ARBA00022741"/>
    </source>
</evidence>
<keyword evidence="7 14" id="KW-0067">ATP-binding</keyword>
<dbReference type="FunFam" id="3.30.565.10:FF:000005">
    <property type="entry name" value="Heat shock protein 90"/>
    <property type="match status" value="1"/>
</dbReference>
<feature type="binding site" evidence="14">
    <location>
        <position position="116"/>
    </location>
    <ligand>
        <name>ATP</name>
        <dbReference type="ChEBI" id="CHEBI:30616"/>
    </ligand>
</feature>
<evidence type="ECO:0000256" key="11">
    <source>
        <dbReference type="ARBA" id="ARBA00039709"/>
    </source>
</evidence>
<dbReference type="Gene3D" id="3.30.565.10">
    <property type="entry name" value="Histidine kinase-like ATPase, C-terminal domain"/>
    <property type="match status" value="1"/>
</dbReference>
<dbReference type="FunFam" id="3.40.50.11260:FF:000003">
    <property type="entry name" value="Heat shock protein 90"/>
    <property type="match status" value="1"/>
</dbReference>
<evidence type="ECO:0000256" key="14">
    <source>
        <dbReference type="PIRSR" id="PIRSR002583-1"/>
    </source>
</evidence>
<evidence type="ECO:0000313" key="16">
    <source>
        <dbReference type="EMBL" id="EOA99107.1"/>
    </source>
</evidence>
<sequence length="707" mass="82012">RQGCLTVFHYSYREEEAIQLDGLNASQIKEIREKSEKFAFQAEVNRMMKLIINSLYKNKEIFLRELISNASDALDKIRLISLTDENALAGNEELTVKIKCDKEKNMLHVTDTGIGMTKEELIKNLGTIAKSGTSEFLNKMTEMQDDSQSTSELIGQFGVGFYSAFLVADRVIVTSKHNNDTQHIWESDSNEFSVIDDPRGNTLGRGTTITLVLKEEASDYLELDTVKNLVKKYSQFINFPIYVWSSKVSAFNRALYAELYFIAHGLSRARYFKKEGIVEKTVWDWELMNDIKPIWQRPSKEVEEDEYKAFYKTFSKEHDDPMAYIHFTAEGEVTFKSILFVPNSAPRGLFDEYGSKKSDFIKLYVRRVFITDDFHDMMPKYLNFVKGVVDSDDLPLNVSRETLQQHKLLKVIRKKLVRKTLDMIKKIAEEKYNDTFWKEFGTNVKLGVIEDHSNRTRLAKLLRFQSSHHESNLTSLDQYVERMKEKQDKIYFMAGASRKEAESSPFVERLLKKGYEVIYLTEPVDEYCIQALPEFDGKRFQNVAKEGVKFEESEKSKESREALEKEFEPLLNWMKDKALKDKIEKAVLSQRLTQSPCALVASQYGWSGNMERIMKAQAYQTGKDISTNYYASQKKTFEINPRHPLIKDMLRRVKENEDDKTVSDLAVVLFETATLRSGYMLPDTKEYGDRIERMLRLSLNIDLDAKV</sequence>
<dbReference type="Gene3D" id="1.20.120.790">
    <property type="entry name" value="Heat shock protein 90, C-terminal domain"/>
    <property type="match status" value="1"/>
</dbReference>
<feature type="non-terminal residue" evidence="16">
    <location>
        <position position="707"/>
    </location>
</feature>
<dbReference type="AlphaFoldDB" id="R0LFP4"/>
<dbReference type="InterPro" id="IPR003594">
    <property type="entry name" value="HATPase_dom"/>
</dbReference>
<dbReference type="Pfam" id="PF00183">
    <property type="entry name" value="HSP90"/>
    <property type="match status" value="2"/>
</dbReference>
<feature type="binding site" evidence="14">
    <location>
        <position position="400"/>
    </location>
    <ligand>
        <name>ATP</name>
        <dbReference type="ChEBI" id="CHEBI:30616"/>
    </ligand>
</feature>
<protein>
    <recommendedName>
        <fullName evidence="11">Endoplasmin</fullName>
    </recommendedName>
    <alternativeName>
        <fullName evidence="12">Heat shock protein 90 kDa beta member 1</fullName>
    </alternativeName>
</protein>
<dbReference type="EMBL" id="KB743378">
    <property type="protein sequence ID" value="EOA99107.1"/>
    <property type="molecule type" value="Genomic_DNA"/>
</dbReference>
<comment type="similarity">
    <text evidence="3">Belongs to the heat shock protein 90 family.</text>
</comment>
<dbReference type="CDD" id="cd16927">
    <property type="entry name" value="HATPase_Hsp90-like"/>
    <property type="match status" value="1"/>
</dbReference>
<evidence type="ECO:0000256" key="8">
    <source>
        <dbReference type="ARBA" id="ARBA00022951"/>
    </source>
</evidence>
<feature type="domain" description="Histidine kinase/HSP90-like ATPase" evidence="15">
    <location>
        <begin position="58"/>
        <end position="217"/>
    </location>
</feature>
<evidence type="ECO:0000256" key="3">
    <source>
        <dbReference type="ARBA" id="ARBA00008239"/>
    </source>
</evidence>
<feature type="binding site" evidence="14">
    <location>
        <position position="130"/>
    </location>
    <ligand>
        <name>ATP</name>
        <dbReference type="ChEBI" id="CHEBI:30616"/>
    </ligand>
</feature>
<evidence type="ECO:0000256" key="4">
    <source>
        <dbReference type="ARBA" id="ARBA00022729"/>
    </source>
</evidence>
<gene>
    <name evidence="16" type="ORF">Anapl_14998</name>
</gene>
<feature type="binding site" evidence="14">
    <location>
        <begin position="156"/>
        <end position="161"/>
    </location>
    <ligand>
        <name>ATP</name>
        <dbReference type="ChEBI" id="CHEBI:30616"/>
    </ligand>
</feature>
<evidence type="ECO:0000256" key="9">
    <source>
        <dbReference type="ARBA" id="ARBA00023180"/>
    </source>
</evidence>
<dbReference type="FunFam" id="3.30.230.80:FF:000003">
    <property type="entry name" value="endoplasmin isoform X1"/>
    <property type="match status" value="1"/>
</dbReference>
<dbReference type="PANTHER" id="PTHR11528">
    <property type="entry name" value="HEAT SHOCK PROTEIN 90 FAMILY MEMBER"/>
    <property type="match status" value="1"/>
</dbReference>
<dbReference type="Proteomes" id="UP000296049">
    <property type="component" value="Unassembled WGS sequence"/>
</dbReference>
<comment type="catalytic activity">
    <reaction evidence="13">
        <text>ATP + H2O = ADP + phosphate + H(+)</text>
        <dbReference type="Rhea" id="RHEA:13065"/>
        <dbReference type="ChEBI" id="CHEBI:15377"/>
        <dbReference type="ChEBI" id="CHEBI:15378"/>
        <dbReference type="ChEBI" id="CHEBI:30616"/>
        <dbReference type="ChEBI" id="CHEBI:43474"/>
        <dbReference type="ChEBI" id="CHEBI:456216"/>
    </reaction>
    <physiologicalReaction direction="left-to-right" evidence="13">
        <dbReference type="Rhea" id="RHEA:13066"/>
    </physiologicalReaction>
</comment>
<keyword evidence="6" id="KW-0256">Endoplasmic reticulum</keyword>
<evidence type="ECO:0000256" key="6">
    <source>
        <dbReference type="ARBA" id="ARBA00022824"/>
    </source>
</evidence>
<proteinExistence type="inferred from homology"/>
<evidence type="ECO:0000256" key="1">
    <source>
        <dbReference type="ARBA" id="ARBA00004319"/>
    </source>
</evidence>
<accession>R0LFP4</accession>
<dbReference type="Gene3D" id="3.30.230.80">
    <property type="match status" value="1"/>
</dbReference>
<feature type="binding site" evidence="14">
    <location>
        <position position="65"/>
    </location>
    <ligand>
        <name>ATP</name>
        <dbReference type="ChEBI" id="CHEBI:30616"/>
    </ligand>
</feature>
<evidence type="ECO:0000256" key="2">
    <source>
        <dbReference type="ARBA" id="ARBA00004564"/>
    </source>
</evidence>
<reference evidence="17" key="1">
    <citation type="journal article" date="2013" name="Nat. Genet.">
        <title>The duck genome and transcriptome provide insight into an avian influenza virus reservoir species.</title>
        <authorList>
            <person name="Huang Y."/>
            <person name="Li Y."/>
            <person name="Burt D.W."/>
            <person name="Chen H."/>
            <person name="Zhang Y."/>
            <person name="Qian W."/>
            <person name="Kim H."/>
            <person name="Gan S."/>
            <person name="Zhao Y."/>
            <person name="Li J."/>
            <person name="Yi K."/>
            <person name="Feng H."/>
            <person name="Zhu P."/>
            <person name="Li B."/>
            <person name="Liu Q."/>
            <person name="Fairley S."/>
            <person name="Magor K.E."/>
            <person name="Du Z."/>
            <person name="Hu X."/>
            <person name="Goodman L."/>
            <person name="Tafer H."/>
            <person name="Vignal A."/>
            <person name="Lee T."/>
            <person name="Kim K.W."/>
            <person name="Sheng Z."/>
            <person name="An Y."/>
            <person name="Searle S."/>
            <person name="Herrero J."/>
            <person name="Groenen M.A."/>
            <person name="Crooijmans R.P."/>
            <person name="Faraut T."/>
            <person name="Cai Q."/>
            <person name="Webster R.G."/>
            <person name="Aldridge J.R."/>
            <person name="Warren W.C."/>
            <person name="Bartschat S."/>
            <person name="Kehr S."/>
            <person name="Marz M."/>
            <person name="Stadler P.F."/>
            <person name="Smith J."/>
            <person name="Kraus R.H."/>
            <person name="Zhao Y."/>
            <person name="Ren L."/>
            <person name="Fei J."/>
            <person name="Morisson M."/>
            <person name="Kaiser P."/>
            <person name="Griffin D.K."/>
            <person name="Rao M."/>
            <person name="Pitel F."/>
            <person name="Wang J."/>
            <person name="Li N."/>
        </authorList>
    </citation>
    <scope>NUCLEOTIDE SEQUENCE [LARGE SCALE GENOMIC DNA]</scope>
</reference>
<evidence type="ECO:0000256" key="10">
    <source>
        <dbReference type="ARBA" id="ARBA00023186"/>
    </source>
</evidence>
<comment type="subcellular location">
    <subcellularLocation>
        <location evidence="1">Endoplasmic reticulum lumen</location>
    </subcellularLocation>
    <subcellularLocation>
        <location evidence="2">Sarcoplasmic reticulum lumen</location>
    </subcellularLocation>
</comment>
<dbReference type="FunFam" id="1.20.120.790:FF:000003">
    <property type="entry name" value="Heat shock protein 90"/>
    <property type="match status" value="1"/>
</dbReference>
<keyword evidence="9" id="KW-0325">Glycoprotein</keyword>
<keyword evidence="5 14" id="KW-0547">Nucleotide-binding</keyword>
<name>R0LFP4_ANAPL</name>